<feature type="signal peptide" evidence="15">
    <location>
        <begin position="1"/>
        <end position="21"/>
    </location>
</feature>
<sequence length="699" mass="76887">MKSLVTLFITFALCFASFVQANDEFSDAVQVGDLIQVNVPGESTLNTGFQVDKRGRITLPEVGAVFVAGYNNEQLNKVVLESLATAYKDLSNASVYVKEQQIIISVQGYVKEPGEYTLALGSSVQMALYAAGGLRSGAQLDKLILKRGSDKKEFNYKRFLDSGDEANLPTLQSLDSLFVPASPLVGNIEQEFDPAKLANSGDSADSRNAIKVFGEVNAPGSFTYKENTDLVDVLMRSGGVTRYASVEQIRVISNNTPTLFNLKRYLDSGDESLLPVLRPGSTIFVPKQEEEIKSGANMVYVMGEVAAPGAFEGKRDATFMDILANAGGPTRFAESRQIRVIKADGRVIKFDLAAYTEGLPNSNPPSIKAGDAIFVPEKTDMNEKSWLKIAPDRAVNVIGEVNRPGRIEWSDEMNFMGLLAHVGGPTLRADTSKIEVVTGRKLVVFNLDDFIRNGAPRDQMPYIRAGSIVRVHDLPQDPSDNKSQWVRQSSDASIYIFGQVNAPGRYRFTKDMHFLDILSAADGPTKDADIHNVRVTHRDKTYSQVSKLNLSLYFETGDESLLPNVTTGDTIYIPEKGKNWLDTPKEETVRVLGAINNPGRYVFNDNMTILDILAEAAGPTDNAYVEKITIVNMSCCQGQARTFDLVEFSKTANIYNLPVLRAGDTIYIPDRRESFMEKARVGLEDILRLTTMIVLIGAL</sequence>
<dbReference type="PANTHER" id="PTHR33619">
    <property type="entry name" value="POLYSACCHARIDE EXPORT PROTEIN GFCE-RELATED"/>
    <property type="match status" value="1"/>
</dbReference>
<dbReference type="EMBL" id="MCZJ01000013">
    <property type="protein sequence ID" value="PMM58792.1"/>
    <property type="molecule type" value="Genomic_DNA"/>
</dbReference>
<evidence type="ECO:0000313" key="20">
    <source>
        <dbReference type="EMBL" id="PMM58792.1"/>
    </source>
</evidence>
<evidence type="ECO:0000256" key="5">
    <source>
        <dbReference type="ARBA" id="ARBA00022597"/>
    </source>
</evidence>
<dbReference type="PANTHER" id="PTHR33619:SF3">
    <property type="entry name" value="POLYSACCHARIDE EXPORT PROTEIN GFCE-RELATED"/>
    <property type="match status" value="1"/>
</dbReference>
<accession>A0A855IQ75</accession>
<comment type="similarity">
    <text evidence="2">Belongs to the BexD/CtrA/VexA family.</text>
</comment>
<dbReference type="GO" id="GO:0009279">
    <property type="term" value="C:cell outer membrane"/>
    <property type="evidence" value="ECO:0007669"/>
    <property type="project" value="UniProtKB-SubCell"/>
</dbReference>
<comment type="caution">
    <text evidence="20">The sequence shown here is derived from an EMBL/GenBank/DDBJ whole genome shotgun (WGS) entry which is preliminary data.</text>
</comment>
<keyword evidence="3" id="KW-0813">Transport</keyword>
<keyword evidence="14" id="KW-0449">Lipoprotein</keyword>
<evidence type="ECO:0000256" key="2">
    <source>
        <dbReference type="ARBA" id="ARBA00009450"/>
    </source>
</evidence>
<dbReference type="GO" id="GO:0006811">
    <property type="term" value="P:monoatomic ion transport"/>
    <property type="evidence" value="ECO:0007669"/>
    <property type="project" value="UniProtKB-KW"/>
</dbReference>
<dbReference type="Gene3D" id="3.10.560.10">
    <property type="entry name" value="Outer membrane lipoprotein wza domain like"/>
    <property type="match status" value="6"/>
</dbReference>
<keyword evidence="8" id="KW-0625">Polysaccharide transport</keyword>
<feature type="domain" description="Polysaccharide export protein N-terminal" evidence="16">
    <location>
        <begin position="29"/>
        <end position="97"/>
    </location>
</feature>
<feature type="domain" description="Soluble ligand binding" evidence="17">
    <location>
        <begin position="395"/>
        <end position="438"/>
    </location>
</feature>
<evidence type="ECO:0000256" key="15">
    <source>
        <dbReference type="SAM" id="SignalP"/>
    </source>
</evidence>
<evidence type="ECO:0000256" key="6">
    <source>
        <dbReference type="ARBA" id="ARBA00022692"/>
    </source>
</evidence>
<evidence type="ECO:0000256" key="8">
    <source>
        <dbReference type="ARBA" id="ARBA00023047"/>
    </source>
</evidence>
<keyword evidence="10" id="KW-0626">Porin</keyword>
<dbReference type="InterPro" id="IPR049712">
    <property type="entry name" value="Poly_export"/>
</dbReference>
<dbReference type="InterPro" id="IPR003715">
    <property type="entry name" value="Poly_export_N"/>
</dbReference>
<evidence type="ECO:0000256" key="13">
    <source>
        <dbReference type="ARBA" id="ARBA00023237"/>
    </source>
</evidence>
<dbReference type="GO" id="GO:0015159">
    <property type="term" value="F:polysaccharide transmembrane transporter activity"/>
    <property type="evidence" value="ECO:0007669"/>
    <property type="project" value="InterPro"/>
</dbReference>
<gene>
    <name evidence="20" type="ORF">BCT50_05005</name>
    <name evidence="19" type="ORF">BCV38_07890</name>
</gene>
<dbReference type="Pfam" id="PF02563">
    <property type="entry name" value="Poly_export"/>
    <property type="match status" value="1"/>
</dbReference>
<keyword evidence="11" id="KW-0472">Membrane</keyword>
<reference evidence="21" key="1">
    <citation type="submission" date="2016-07" db="EMBL/GenBank/DDBJ databases">
        <title>Nontailed viruses are major unrecognized killers of bacteria in the ocean.</title>
        <authorList>
            <person name="Kauffman K."/>
            <person name="Hussain F."/>
            <person name="Yang J."/>
            <person name="Arevalo P."/>
            <person name="Brown J."/>
            <person name="Cutler M."/>
            <person name="Kelly L."/>
            <person name="Polz M.F."/>
        </authorList>
    </citation>
    <scope>NUCLEOTIDE SEQUENCE [LARGE SCALE GENOMIC DNA]</scope>
    <source>
        <strain evidence="21">10N.261.48.A1</strain>
    </source>
</reference>
<feature type="domain" description="SLBB" evidence="18">
    <location>
        <begin position="494"/>
        <end position="562"/>
    </location>
</feature>
<dbReference type="GO" id="GO:0015288">
    <property type="term" value="F:porin activity"/>
    <property type="evidence" value="ECO:0007669"/>
    <property type="project" value="UniProtKB-KW"/>
</dbReference>
<feature type="chain" id="PRO_5044663885" evidence="15">
    <location>
        <begin position="22"/>
        <end position="699"/>
    </location>
</feature>
<protein>
    <submittedName>
        <fullName evidence="20">Sugar ABC transporter substrate-binding protein</fullName>
    </submittedName>
</protein>
<dbReference type="GO" id="GO:0046930">
    <property type="term" value="C:pore complex"/>
    <property type="evidence" value="ECO:0007669"/>
    <property type="project" value="UniProtKB-KW"/>
</dbReference>
<dbReference type="RefSeq" id="WP_102300338.1">
    <property type="nucleotide sequence ID" value="NZ_AP025499.1"/>
</dbReference>
<keyword evidence="9" id="KW-0406">Ion transport</keyword>
<feature type="domain" description="Soluble ligand binding" evidence="17">
    <location>
        <begin position="104"/>
        <end position="148"/>
    </location>
</feature>
<evidence type="ECO:0000256" key="12">
    <source>
        <dbReference type="ARBA" id="ARBA00023139"/>
    </source>
</evidence>
<proteinExistence type="inferred from homology"/>
<dbReference type="InterPro" id="IPR054765">
    <property type="entry name" value="SLBB_dom"/>
</dbReference>
<evidence type="ECO:0000313" key="22">
    <source>
        <dbReference type="Proteomes" id="UP000239763"/>
    </source>
</evidence>
<dbReference type="InterPro" id="IPR019554">
    <property type="entry name" value="Soluble_ligand-bd"/>
</dbReference>
<evidence type="ECO:0000259" key="16">
    <source>
        <dbReference type="Pfam" id="PF02563"/>
    </source>
</evidence>
<dbReference type="Pfam" id="PF10531">
    <property type="entry name" value="SLBB"/>
    <property type="match status" value="5"/>
</dbReference>
<dbReference type="AlphaFoldDB" id="A0A855IQ75"/>
<keyword evidence="6" id="KW-0812">Transmembrane</keyword>
<keyword evidence="12" id="KW-0564">Palmitate</keyword>
<organism evidence="20 21">
    <name type="scientific">Vibrio lentus</name>
    <dbReference type="NCBI Taxonomy" id="136468"/>
    <lineage>
        <taxon>Bacteria</taxon>
        <taxon>Pseudomonadati</taxon>
        <taxon>Pseudomonadota</taxon>
        <taxon>Gammaproteobacteria</taxon>
        <taxon>Vibrionales</taxon>
        <taxon>Vibrionaceae</taxon>
        <taxon>Vibrio</taxon>
    </lineage>
</organism>
<keyword evidence="4" id="KW-1134">Transmembrane beta strand</keyword>
<evidence type="ECO:0000256" key="1">
    <source>
        <dbReference type="ARBA" id="ARBA00004571"/>
    </source>
</evidence>
<evidence type="ECO:0000256" key="4">
    <source>
        <dbReference type="ARBA" id="ARBA00022452"/>
    </source>
</evidence>
<dbReference type="Proteomes" id="UP000239763">
    <property type="component" value="Unassembled WGS sequence"/>
</dbReference>
<dbReference type="Proteomes" id="UP000235554">
    <property type="component" value="Unassembled WGS sequence"/>
</dbReference>
<evidence type="ECO:0000259" key="18">
    <source>
        <dbReference type="Pfam" id="PF22461"/>
    </source>
</evidence>
<evidence type="ECO:0000256" key="9">
    <source>
        <dbReference type="ARBA" id="ARBA00023065"/>
    </source>
</evidence>
<keyword evidence="7 15" id="KW-0732">Signal</keyword>
<feature type="domain" description="Soluble ligand binding" evidence="17">
    <location>
        <begin position="589"/>
        <end position="632"/>
    </location>
</feature>
<dbReference type="Pfam" id="PF22461">
    <property type="entry name" value="SLBB_2"/>
    <property type="match status" value="1"/>
</dbReference>
<comment type="subcellular location">
    <subcellularLocation>
        <location evidence="1">Cell outer membrane</location>
        <topology evidence="1">Multi-pass membrane protein</topology>
    </subcellularLocation>
</comment>
<evidence type="ECO:0000256" key="3">
    <source>
        <dbReference type="ARBA" id="ARBA00022448"/>
    </source>
</evidence>
<feature type="domain" description="Soluble ligand binding" evidence="17">
    <location>
        <begin position="211"/>
        <end position="252"/>
    </location>
</feature>
<evidence type="ECO:0000256" key="7">
    <source>
        <dbReference type="ARBA" id="ARBA00022729"/>
    </source>
</evidence>
<evidence type="ECO:0000256" key="14">
    <source>
        <dbReference type="ARBA" id="ARBA00023288"/>
    </source>
</evidence>
<evidence type="ECO:0000259" key="17">
    <source>
        <dbReference type="Pfam" id="PF10531"/>
    </source>
</evidence>
<evidence type="ECO:0000256" key="11">
    <source>
        <dbReference type="ARBA" id="ARBA00023136"/>
    </source>
</evidence>
<evidence type="ECO:0000313" key="21">
    <source>
        <dbReference type="Proteomes" id="UP000235554"/>
    </source>
</evidence>
<keyword evidence="5" id="KW-0762">Sugar transport</keyword>
<evidence type="ECO:0000313" key="19">
    <source>
        <dbReference type="EMBL" id="PME26961.1"/>
    </source>
</evidence>
<dbReference type="EMBL" id="MCSB01000024">
    <property type="protein sequence ID" value="PME26961.1"/>
    <property type="molecule type" value="Genomic_DNA"/>
</dbReference>
<feature type="domain" description="Soluble ligand binding" evidence="17">
    <location>
        <begin position="298"/>
        <end position="351"/>
    </location>
</feature>
<evidence type="ECO:0000256" key="10">
    <source>
        <dbReference type="ARBA" id="ARBA00023114"/>
    </source>
</evidence>
<keyword evidence="13" id="KW-0998">Cell outer membrane</keyword>
<reference evidence="20" key="2">
    <citation type="submission" date="2016-07" db="EMBL/GenBank/DDBJ databases">
        <authorList>
            <person name="Kauffman K."/>
            <person name="Arevalo P."/>
            <person name="Polz M.F."/>
        </authorList>
    </citation>
    <scope>NUCLEOTIDE SEQUENCE</scope>
    <source>
        <strain evidence="20">10N.261.48.A1</strain>
        <strain evidence="19">10N.286.55.E1</strain>
    </source>
</reference>
<dbReference type="GeneID" id="69648911"/>
<keyword evidence="22" id="KW-1185">Reference proteome</keyword>
<reference evidence="20 22" key="3">
    <citation type="journal article" date="2018" name="Nature">
        <title>A major lineage of non-tailed dsDNA viruses as unrecognized killers of marine bacteria.</title>
        <authorList>
            <person name="Kauffman K.M."/>
            <person name="Hussain F.A."/>
            <person name="Yang J."/>
            <person name="Arevalo P."/>
            <person name="Brown J.M."/>
            <person name="Chang W.K."/>
            <person name="VanInsberghe D."/>
            <person name="Elsherbini J."/>
            <person name="Sharma R.S."/>
            <person name="Cutler M.B."/>
            <person name="Kelly L."/>
            <person name="Polz M.F."/>
        </authorList>
    </citation>
    <scope>NUCLEOTIDE SEQUENCE</scope>
    <source>
        <strain evidence="20">10N.261.48.A1</strain>
        <strain evidence="19 22">10N.286.55.E1</strain>
    </source>
</reference>
<name>A0A855IQ75_9VIBR</name>